<reference evidence="2" key="1">
    <citation type="submission" date="2022-03" db="EMBL/GenBank/DDBJ databases">
        <authorList>
            <person name="Alioto T."/>
            <person name="Alioto T."/>
            <person name="Gomez Garrido J."/>
        </authorList>
    </citation>
    <scope>NUCLEOTIDE SEQUENCE</scope>
</reference>
<sequence length="61" mass="6722">IGDLSQRFDKIDPKPGHGLQNARVPCNGLVLGYHHCERRFEGRLSATPLQSHLGSKGGDRK</sequence>
<accession>A0AAD1RKY5</accession>
<evidence type="ECO:0000256" key="1">
    <source>
        <dbReference type="SAM" id="MobiDB-lite"/>
    </source>
</evidence>
<dbReference type="EMBL" id="OW240914">
    <property type="protein sequence ID" value="CAH2273936.1"/>
    <property type="molecule type" value="Genomic_DNA"/>
</dbReference>
<feature type="non-terminal residue" evidence="2">
    <location>
        <position position="1"/>
    </location>
</feature>
<protein>
    <submittedName>
        <fullName evidence="2">Uncharacterized protein</fullName>
    </submittedName>
</protein>
<feature type="compositionally biased region" description="Basic and acidic residues" evidence="1">
    <location>
        <begin position="1"/>
        <end position="15"/>
    </location>
</feature>
<evidence type="ECO:0000313" key="3">
    <source>
        <dbReference type="Proteomes" id="UP001295444"/>
    </source>
</evidence>
<keyword evidence="3" id="KW-1185">Reference proteome</keyword>
<organism evidence="2 3">
    <name type="scientific">Pelobates cultripes</name>
    <name type="common">Western spadefoot toad</name>
    <dbReference type="NCBI Taxonomy" id="61616"/>
    <lineage>
        <taxon>Eukaryota</taxon>
        <taxon>Metazoa</taxon>
        <taxon>Chordata</taxon>
        <taxon>Craniata</taxon>
        <taxon>Vertebrata</taxon>
        <taxon>Euteleostomi</taxon>
        <taxon>Amphibia</taxon>
        <taxon>Batrachia</taxon>
        <taxon>Anura</taxon>
        <taxon>Pelobatoidea</taxon>
        <taxon>Pelobatidae</taxon>
        <taxon>Pelobates</taxon>
    </lineage>
</organism>
<evidence type="ECO:0000313" key="2">
    <source>
        <dbReference type="EMBL" id="CAH2273936.1"/>
    </source>
</evidence>
<feature type="region of interest" description="Disordered" evidence="1">
    <location>
        <begin position="1"/>
        <end position="23"/>
    </location>
</feature>
<dbReference type="Proteomes" id="UP001295444">
    <property type="component" value="Chromosome 03"/>
</dbReference>
<proteinExistence type="predicted"/>
<dbReference type="AlphaFoldDB" id="A0AAD1RKY5"/>
<name>A0AAD1RKY5_PELCU</name>
<gene>
    <name evidence="2" type="ORF">PECUL_23A009342</name>
</gene>